<keyword evidence="5 9" id="KW-0812">Transmembrane</keyword>
<feature type="transmembrane region" description="Helical" evidence="9">
    <location>
        <begin position="269"/>
        <end position="286"/>
    </location>
</feature>
<evidence type="ECO:0000256" key="4">
    <source>
        <dbReference type="ARBA" id="ARBA00022519"/>
    </source>
</evidence>
<evidence type="ECO:0000313" key="11">
    <source>
        <dbReference type="EMBL" id="EJK49948.1"/>
    </source>
</evidence>
<reference evidence="11 12" key="1">
    <citation type="journal article" date="2012" name="Genome Biol.">
        <title>Genome and low-iron response of an oceanic diatom adapted to chronic iron limitation.</title>
        <authorList>
            <person name="Lommer M."/>
            <person name="Specht M."/>
            <person name="Roy A.S."/>
            <person name="Kraemer L."/>
            <person name="Andreson R."/>
            <person name="Gutowska M.A."/>
            <person name="Wolf J."/>
            <person name="Bergner S.V."/>
            <person name="Schilhabel M.B."/>
            <person name="Klostermeier U.C."/>
            <person name="Beiko R.G."/>
            <person name="Rosenstiel P."/>
            <person name="Hippler M."/>
            <person name="Laroche J."/>
        </authorList>
    </citation>
    <scope>NUCLEOTIDE SEQUENCE [LARGE SCALE GENOMIC DNA]</scope>
    <source>
        <strain evidence="11 12">CCMP1005</strain>
    </source>
</reference>
<dbReference type="OrthoDB" id="204942at2759"/>
<evidence type="ECO:0000256" key="3">
    <source>
        <dbReference type="ARBA" id="ARBA00022475"/>
    </source>
</evidence>
<name>K0R8R7_THAOC</name>
<evidence type="ECO:0000256" key="5">
    <source>
        <dbReference type="ARBA" id="ARBA00022692"/>
    </source>
</evidence>
<evidence type="ECO:0000256" key="10">
    <source>
        <dbReference type="SAM" id="SignalP"/>
    </source>
</evidence>
<feature type="transmembrane region" description="Helical" evidence="9">
    <location>
        <begin position="208"/>
        <end position="226"/>
    </location>
</feature>
<dbReference type="Pfam" id="PF03222">
    <property type="entry name" value="Trp_Tyr_perm"/>
    <property type="match status" value="1"/>
</dbReference>
<feature type="region of interest" description="Disordered" evidence="8">
    <location>
        <begin position="38"/>
        <end position="86"/>
    </location>
</feature>
<protein>
    <recommendedName>
        <fullName evidence="13">Amino acid transporter transmembrane domain-containing protein</fullName>
    </recommendedName>
</protein>
<feature type="transmembrane region" description="Helical" evidence="9">
    <location>
        <begin position="383"/>
        <end position="404"/>
    </location>
</feature>
<keyword evidence="4" id="KW-0997">Cell inner membrane</keyword>
<evidence type="ECO:0000256" key="9">
    <source>
        <dbReference type="SAM" id="Phobius"/>
    </source>
</evidence>
<feature type="signal peptide" evidence="10">
    <location>
        <begin position="1"/>
        <end position="17"/>
    </location>
</feature>
<feature type="compositionally biased region" description="Basic and acidic residues" evidence="8">
    <location>
        <begin position="38"/>
        <end position="59"/>
    </location>
</feature>
<dbReference type="Proteomes" id="UP000266841">
    <property type="component" value="Unassembled WGS sequence"/>
</dbReference>
<evidence type="ECO:0000256" key="6">
    <source>
        <dbReference type="ARBA" id="ARBA00022989"/>
    </source>
</evidence>
<accession>K0R8R7</accession>
<keyword evidence="12" id="KW-1185">Reference proteome</keyword>
<feature type="transmembrane region" description="Helical" evidence="9">
    <location>
        <begin position="238"/>
        <end position="257"/>
    </location>
</feature>
<feature type="transmembrane region" description="Helical" evidence="9">
    <location>
        <begin position="347"/>
        <end position="371"/>
    </location>
</feature>
<keyword evidence="10" id="KW-0732">Signal</keyword>
<keyword evidence="3" id="KW-1003">Cell membrane</keyword>
<dbReference type="PANTHER" id="PTHR32195">
    <property type="entry name" value="OS07G0662800 PROTEIN"/>
    <property type="match status" value="1"/>
</dbReference>
<comment type="subcellular location">
    <subcellularLocation>
        <location evidence="1">Cell inner membrane</location>
        <topology evidence="1">Multi-pass membrane protein</topology>
    </subcellularLocation>
</comment>
<dbReference type="AlphaFoldDB" id="K0R8R7"/>
<keyword evidence="2" id="KW-0813">Transport</keyword>
<dbReference type="eggNOG" id="ENOG502SNI6">
    <property type="taxonomic scope" value="Eukaryota"/>
</dbReference>
<dbReference type="EMBL" id="AGNL01044315">
    <property type="protein sequence ID" value="EJK49948.1"/>
    <property type="molecule type" value="Genomic_DNA"/>
</dbReference>
<comment type="caution">
    <text evidence="11">The sequence shown here is derived from an EMBL/GenBank/DDBJ whole genome shotgun (WGS) entry which is preliminary data.</text>
</comment>
<evidence type="ECO:0000256" key="7">
    <source>
        <dbReference type="ARBA" id="ARBA00023136"/>
    </source>
</evidence>
<dbReference type="InterPro" id="IPR018227">
    <property type="entry name" value="Amino_acid_transport_2"/>
</dbReference>
<organism evidence="11 12">
    <name type="scientific">Thalassiosira oceanica</name>
    <name type="common">Marine diatom</name>
    <dbReference type="NCBI Taxonomy" id="159749"/>
    <lineage>
        <taxon>Eukaryota</taxon>
        <taxon>Sar</taxon>
        <taxon>Stramenopiles</taxon>
        <taxon>Ochrophyta</taxon>
        <taxon>Bacillariophyta</taxon>
        <taxon>Coscinodiscophyceae</taxon>
        <taxon>Thalassiosirophycidae</taxon>
        <taxon>Thalassiosirales</taxon>
        <taxon>Thalassiosiraceae</taxon>
        <taxon>Thalassiosira</taxon>
    </lineage>
</organism>
<dbReference type="GO" id="GO:0005886">
    <property type="term" value="C:plasma membrane"/>
    <property type="evidence" value="ECO:0007669"/>
    <property type="project" value="UniProtKB-SubCell"/>
</dbReference>
<evidence type="ECO:0000256" key="2">
    <source>
        <dbReference type="ARBA" id="ARBA00022448"/>
    </source>
</evidence>
<feature type="chain" id="PRO_5003838955" description="Amino acid transporter transmembrane domain-containing protein" evidence="10">
    <location>
        <begin position="18"/>
        <end position="531"/>
    </location>
</feature>
<dbReference type="PANTHER" id="PTHR32195:SF26">
    <property type="entry name" value="TRYPTOPHAN OR TYROSINE TRANSPORTER PROTEIN"/>
    <property type="match status" value="1"/>
</dbReference>
<dbReference type="OMA" id="NSCFLAY"/>
<feature type="compositionally biased region" description="Polar residues" evidence="8">
    <location>
        <begin position="77"/>
        <end position="86"/>
    </location>
</feature>
<gene>
    <name evidence="11" type="ORF">THAOC_31126</name>
</gene>
<feature type="transmembrane region" description="Helical" evidence="9">
    <location>
        <begin position="306"/>
        <end position="326"/>
    </location>
</feature>
<evidence type="ECO:0000313" key="12">
    <source>
        <dbReference type="Proteomes" id="UP000266841"/>
    </source>
</evidence>
<evidence type="ECO:0000256" key="1">
    <source>
        <dbReference type="ARBA" id="ARBA00004429"/>
    </source>
</evidence>
<dbReference type="GO" id="GO:0003333">
    <property type="term" value="P:amino acid transmembrane transport"/>
    <property type="evidence" value="ECO:0007669"/>
    <property type="project" value="InterPro"/>
</dbReference>
<proteinExistence type="predicted"/>
<feature type="transmembrane region" description="Helical" evidence="9">
    <location>
        <begin position="157"/>
        <end position="178"/>
    </location>
</feature>
<keyword evidence="6 9" id="KW-1133">Transmembrane helix</keyword>
<evidence type="ECO:0008006" key="13">
    <source>
        <dbReference type="Google" id="ProtNLM"/>
    </source>
</evidence>
<keyword evidence="7 9" id="KW-0472">Membrane</keyword>
<evidence type="ECO:0000256" key="8">
    <source>
        <dbReference type="SAM" id="MobiDB-lite"/>
    </source>
</evidence>
<sequence>MKSVIICTALLCASTDGFQSPSQRPRRRRIGTSINYLDDRRGEPRATRKKPAFDHHGAEAECNDSLGGRPHDPLHHSPSSVYSDRSPTSLAAATLQGAIEAPDSMPSSDALKAGRGLVEGVSRVASASLLITGNTVGSSMFVLPEAVGEVGMQTGSALFLGIYIFNLISGLLLANVAISLHEDSDCEVPSSFKDFVDTAMKCEKTGTAMAGASLLSNSCFVAFGLVHAGNLLTETFPALHFDPAIGAGGFAAALAAASLTQTNEGLSKIANAACVVLFSGFLSLLVPSLANVSDPVGTFLAPGSGHAGSVASIAAAVPLILSSMTYQNIVPTVTKLLDFDRTKTTAAIAIGSLIPGVMYEAWSLCCLGGGLDSSISNGVGAAAFTSFSAAALVGSTLAALMSIAEEYESILFSHATSDDENCPVKTTFSLQSVALSMVPPTAVALACSKGGELSSAIHLNGAFISPLLYGVVPVMLFQAVQRSSDRNNVANSSQSISSLMPQAMLAAGSLACVGQEIMQDISSLSIPSVIS</sequence>